<gene>
    <name evidence="1" type="ORF">FGO68_gene5690</name>
</gene>
<keyword evidence="2" id="KW-1185">Reference proteome</keyword>
<sequence>MPMPAPQACFNSTATRTSTLQPAPPWALASWPFAITALATRSQTLSWQSECRSRSRQRGCCRIGSPRLVRAGLLAPGSLLCSRRPRRTWLRSSTQGRQGLFMISESDAEIAKYTSNELIRQDITIKEEKATITGLKSDAFRGFIQ</sequence>
<comment type="caution">
    <text evidence="1">The sequence shown here is derived from an EMBL/GenBank/DDBJ whole genome shotgun (WGS) entry which is preliminary data.</text>
</comment>
<name>A0A8J8SX41_HALGN</name>
<reference evidence="1" key="1">
    <citation type="submission" date="2019-06" db="EMBL/GenBank/DDBJ databases">
        <authorList>
            <person name="Zheng W."/>
        </authorList>
    </citation>
    <scope>NUCLEOTIDE SEQUENCE</scope>
    <source>
        <strain evidence="1">QDHG01</strain>
    </source>
</reference>
<dbReference type="Proteomes" id="UP000785679">
    <property type="component" value="Unassembled WGS sequence"/>
</dbReference>
<accession>A0A8J8SX41</accession>
<proteinExistence type="predicted"/>
<evidence type="ECO:0000313" key="1">
    <source>
        <dbReference type="EMBL" id="TNV74042.1"/>
    </source>
</evidence>
<dbReference type="AlphaFoldDB" id="A0A8J8SX41"/>
<organism evidence="1 2">
    <name type="scientific">Halteria grandinella</name>
    <dbReference type="NCBI Taxonomy" id="5974"/>
    <lineage>
        <taxon>Eukaryota</taxon>
        <taxon>Sar</taxon>
        <taxon>Alveolata</taxon>
        <taxon>Ciliophora</taxon>
        <taxon>Intramacronucleata</taxon>
        <taxon>Spirotrichea</taxon>
        <taxon>Stichotrichia</taxon>
        <taxon>Sporadotrichida</taxon>
        <taxon>Halteriidae</taxon>
        <taxon>Halteria</taxon>
    </lineage>
</organism>
<protein>
    <submittedName>
        <fullName evidence="1">Uncharacterized protein</fullName>
    </submittedName>
</protein>
<evidence type="ECO:0000313" key="2">
    <source>
        <dbReference type="Proteomes" id="UP000785679"/>
    </source>
</evidence>
<dbReference type="EMBL" id="RRYP01017584">
    <property type="protein sequence ID" value="TNV74042.1"/>
    <property type="molecule type" value="Genomic_DNA"/>
</dbReference>